<evidence type="ECO:0000256" key="6">
    <source>
        <dbReference type="ARBA" id="ARBA00022741"/>
    </source>
</evidence>
<dbReference type="InterPro" id="IPR003661">
    <property type="entry name" value="HisK_dim/P_dom"/>
</dbReference>
<feature type="transmembrane region" description="Helical" evidence="9">
    <location>
        <begin position="32"/>
        <end position="55"/>
    </location>
</feature>
<dbReference type="InterPro" id="IPR047770">
    <property type="entry name" value="RegB"/>
</dbReference>
<keyword evidence="9" id="KW-0812">Transmembrane</keyword>
<organism evidence="11 12">
    <name type="scientific">Micavibrio aeruginosavorus</name>
    <dbReference type="NCBI Taxonomy" id="349221"/>
    <lineage>
        <taxon>Bacteria</taxon>
        <taxon>Pseudomonadati</taxon>
        <taxon>Bdellovibrionota</taxon>
        <taxon>Bdellovibrionia</taxon>
        <taxon>Bdellovibrionales</taxon>
        <taxon>Pseudobdellovibrionaceae</taxon>
        <taxon>Micavibrio</taxon>
    </lineage>
</organism>
<dbReference type="Pfam" id="PF00512">
    <property type="entry name" value="HisKA"/>
    <property type="match status" value="1"/>
</dbReference>
<evidence type="ECO:0000259" key="10">
    <source>
        <dbReference type="PROSITE" id="PS50109"/>
    </source>
</evidence>
<feature type="transmembrane region" description="Helical" evidence="9">
    <location>
        <begin position="147"/>
        <end position="167"/>
    </location>
</feature>
<evidence type="ECO:0000256" key="8">
    <source>
        <dbReference type="ARBA" id="ARBA00022840"/>
    </source>
</evidence>
<dbReference type="InterPro" id="IPR003594">
    <property type="entry name" value="HATPase_dom"/>
</dbReference>
<protein>
    <recommendedName>
        <fullName evidence="3">histidine kinase</fullName>
        <ecNumber evidence="3">2.7.13.3</ecNumber>
    </recommendedName>
</protein>
<dbReference type="CDD" id="cd00082">
    <property type="entry name" value="HisKA"/>
    <property type="match status" value="1"/>
</dbReference>
<comment type="subcellular location">
    <subcellularLocation>
        <location evidence="2">Cell membrane</location>
        <topology evidence="2">Multi-pass membrane protein</topology>
    </subcellularLocation>
</comment>
<evidence type="ECO:0000256" key="9">
    <source>
        <dbReference type="SAM" id="Phobius"/>
    </source>
</evidence>
<sequence>MTIRSKTLVTARWVAIAGQTLAITIAHYGMGLTLPVAACLMTVGVSILLNIYATLRDRKTGISTSLACTYLSFDIVQMSLLLFLTGGLANPFYMLLLCPVAIGATMLSLRQIIFLIFLSVFDIVLLAHFFVPFTLPPAGANSPHNLILMGHFIAFSMTAIFAAFFGWRASSENRAIQKAHETIKAIIAQKKHLNSLGAQAAAAAHELGSPLSTIAVAAGELSRDAGRNSPLADDIDLIISQVDRCKRILQKFGETPDAETTEYILAPLPLTNLIEEIADNFGHENPGVTIEIEDHLIDPVIVPQKPEIVHSLGVYIQNAIQRADGYVRITCSENKDMVLIKIQDDGEGFDPEIISLLGQPLSQPLKEYKEQGVAHKRLGIFIAQNLLEELGARTVYSNDLNTGGAIVAIHWAKDKMK</sequence>
<dbReference type="InterPro" id="IPR036890">
    <property type="entry name" value="HATPase_C_sf"/>
</dbReference>
<comment type="catalytic activity">
    <reaction evidence="1">
        <text>ATP + protein L-histidine = ADP + protein N-phospho-L-histidine.</text>
        <dbReference type="EC" id="2.7.13.3"/>
    </reaction>
</comment>
<dbReference type="GO" id="GO:0000155">
    <property type="term" value="F:phosphorelay sensor kinase activity"/>
    <property type="evidence" value="ECO:0007669"/>
    <property type="project" value="InterPro"/>
</dbReference>
<dbReference type="InterPro" id="IPR005467">
    <property type="entry name" value="His_kinase_dom"/>
</dbReference>
<name>A0A2W5HBZ0_9BACT</name>
<dbReference type="GO" id="GO:0005886">
    <property type="term" value="C:plasma membrane"/>
    <property type="evidence" value="ECO:0007669"/>
    <property type="project" value="UniProtKB-SubCell"/>
</dbReference>
<comment type="caution">
    <text evidence="11">The sequence shown here is derived from an EMBL/GenBank/DDBJ whole genome shotgun (WGS) entry which is preliminary data.</text>
</comment>
<feature type="transmembrane region" description="Helical" evidence="9">
    <location>
        <begin position="114"/>
        <end position="135"/>
    </location>
</feature>
<dbReference type="AlphaFoldDB" id="A0A2W5HBZ0"/>
<dbReference type="Pfam" id="PF02518">
    <property type="entry name" value="HATPase_c"/>
    <property type="match status" value="1"/>
</dbReference>
<feature type="transmembrane region" description="Helical" evidence="9">
    <location>
        <begin position="67"/>
        <end position="86"/>
    </location>
</feature>
<dbReference type="InterPro" id="IPR036097">
    <property type="entry name" value="HisK_dim/P_sf"/>
</dbReference>
<gene>
    <name evidence="11" type="ORF">DI586_11440</name>
</gene>
<proteinExistence type="predicted"/>
<keyword evidence="8" id="KW-0067">ATP-binding</keyword>
<keyword evidence="7" id="KW-0418">Kinase</keyword>
<reference evidence="11 12" key="1">
    <citation type="submission" date="2017-08" db="EMBL/GenBank/DDBJ databases">
        <title>Infants hospitalized years apart are colonized by the same room-sourced microbial strains.</title>
        <authorList>
            <person name="Brooks B."/>
            <person name="Olm M.R."/>
            <person name="Firek B.A."/>
            <person name="Baker R."/>
            <person name="Thomas B.C."/>
            <person name="Morowitz M.J."/>
            <person name="Banfield J.F."/>
        </authorList>
    </citation>
    <scope>NUCLEOTIDE SEQUENCE [LARGE SCALE GENOMIC DNA]</scope>
    <source>
        <strain evidence="11">S2_006_000_R2_64</strain>
    </source>
</reference>
<dbReference type="Proteomes" id="UP000249739">
    <property type="component" value="Unassembled WGS sequence"/>
</dbReference>
<dbReference type="NCBIfam" id="NF033792">
    <property type="entry name" value="ActS_PrrB_HisK"/>
    <property type="match status" value="1"/>
</dbReference>
<dbReference type="PROSITE" id="PS50109">
    <property type="entry name" value="HIS_KIN"/>
    <property type="match status" value="1"/>
</dbReference>
<feature type="domain" description="Histidine kinase" evidence="10">
    <location>
        <begin position="202"/>
        <end position="415"/>
    </location>
</feature>
<dbReference type="PANTHER" id="PTHR44936">
    <property type="entry name" value="SENSOR PROTEIN CREC"/>
    <property type="match status" value="1"/>
</dbReference>
<dbReference type="Gene3D" id="3.30.565.10">
    <property type="entry name" value="Histidine kinase-like ATPase, C-terminal domain"/>
    <property type="match status" value="1"/>
</dbReference>
<evidence type="ECO:0000256" key="4">
    <source>
        <dbReference type="ARBA" id="ARBA00022475"/>
    </source>
</evidence>
<evidence type="ECO:0000256" key="1">
    <source>
        <dbReference type="ARBA" id="ARBA00000085"/>
    </source>
</evidence>
<dbReference type="EMBL" id="QFOT01000202">
    <property type="protein sequence ID" value="PZP53042.1"/>
    <property type="molecule type" value="Genomic_DNA"/>
</dbReference>
<evidence type="ECO:0000256" key="2">
    <source>
        <dbReference type="ARBA" id="ARBA00004651"/>
    </source>
</evidence>
<dbReference type="InterPro" id="IPR050980">
    <property type="entry name" value="2C_sensor_his_kinase"/>
</dbReference>
<keyword evidence="9" id="KW-0472">Membrane</keyword>
<keyword evidence="6" id="KW-0547">Nucleotide-binding</keyword>
<evidence type="ECO:0000313" key="11">
    <source>
        <dbReference type="EMBL" id="PZP53042.1"/>
    </source>
</evidence>
<dbReference type="SUPFAM" id="SSF47384">
    <property type="entry name" value="Homodimeric domain of signal transducing histidine kinase"/>
    <property type="match status" value="1"/>
</dbReference>
<evidence type="ECO:0000256" key="5">
    <source>
        <dbReference type="ARBA" id="ARBA00022679"/>
    </source>
</evidence>
<dbReference type="SUPFAM" id="SSF55874">
    <property type="entry name" value="ATPase domain of HSP90 chaperone/DNA topoisomerase II/histidine kinase"/>
    <property type="match status" value="1"/>
</dbReference>
<dbReference type="SMART" id="SM00388">
    <property type="entry name" value="HisKA"/>
    <property type="match status" value="1"/>
</dbReference>
<dbReference type="EC" id="2.7.13.3" evidence="3"/>
<keyword evidence="5" id="KW-0808">Transferase</keyword>
<dbReference type="GO" id="GO:0005524">
    <property type="term" value="F:ATP binding"/>
    <property type="evidence" value="ECO:0007669"/>
    <property type="project" value="UniProtKB-KW"/>
</dbReference>
<keyword evidence="9" id="KW-1133">Transmembrane helix</keyword>
<evidence type="ECO:0000313" key="12">
    <source>
        <dbReference type="Proteomes" id="UP000249739"/>
    </source>
</evidence>
<evidence type="ECO:0000256" key="3">
    <source>
        <dbReference type="ARBA" id="ARBA00012438"/>
    </source>
</evidence>
<dbReference type="PANTHER" id="PTHR44936:SF10">
    <property type="entry name" value="SENSOR PROTEIN RSTB"/>
    <property type="match status" value="1"/>
</dbReference>
<accession>A0A2W5HBZ0</accession>
<feature type="transmembrane region" description="Helical" evidence="9">
    <location>
        <begin position="92"/>
        <end position="109"/>
    </location>
</feature>
<dbReference type="Gene3D" id="1.10.287.130">
    <property type="match status" value="1"/>
</dbReference>
<keyword evidence="4" id="KW-1003">Cell membrane</keyword>
<evidence type="ECO:0000256" key="7">
    <source>
        <dbReference type="ARBA" id="ARBA00022777"/>
    </source>
</evidence>